<feature type="compositionally biased region" description="Low complexity" evidence="1">
    <location>
        <begin position="94"/>
        <end position="114"/>
    </location>
</feature>
<proteinExistence type="predicted"/>
<dbReference type="AlphaFoldDB" id="A0A7Z0B1M2"/>
<dbReference type="Pfam" id="PF08811">
    <property type="entry name" value="DUF1800"/>
    <property type="match status" value="1"/>
</dbReference>
<dbReference type="Proteomes" id="UP000572540">
    <property type="component" value="Unassembled WGS sequence"/>
</dbReference>
<evidence type="ECO:0000313" key="2">
    <source>
        <dbReference type="EMBL" id="NYH17058.1"/>
    </source>
</evidence>
<dbReference type="InterPro" id="IPR010869">
    <property type="entry name" value="DUF1501"/>
</dbReference>
<sequence length="919" mass="97180">MANSPNLNAAAIALNRFGLGARADDTPPADPKGWLLAQLEQYQPRPAAWASQPNSVALSTELLQQRMELNQQNRQNPAADAAGSQTANQTLNQAANQANAQPAPRPGAQARLQQNAQTAPQTDAANPPQDAAQTAKQAERKAIRGEILDLYRSSVNARVESALTTPTPFVERLVHFWANHFAVSTEKPGVAALAGSFEAEAIRPHVLGRFEDMLVAVERHPAMQLFLDQTRSVGPDSMAALRAEQRNPERKRGLNENLAREIMELHTLGVRSGYSQDDVTEFARALTGWSLAAGNGKGAGNGGGNARRFGAQPDAAPGTFVFRAALHEPGSRTIMGRRYDQPGEEQALAILHDLGAAPATAQHIGGKLARHFVADNPPPGVTERLASAFERSGGDLPTVYRALIDSHEAWSPTAVKFKTPWEWTISSMRGLGWQDLGKLQTAPILTQLGQPVWRPGSPAGYDDIAASWGRARRAGAPGRDGAAFRVACRRPARCPLARSDLDGRFAQRADCDGGVAGRECLDGDRAVAGVAGFSTEMNAMLSRRKFLSVAAAGAGAMLVSPQIVFASVATDRRFVFVIQRGAADGLNIVVPYADPAYASLRGALAIDTSNAAKLDGTFALHPALAQTASMYANRQALFVHAVASPYRDRSHFDGQNVLETGGTAPYQMKDGWLNRLVARLPATRENAIAFAPTVPMALRGAAQVTSYAPSALPQAPDDLLARVAQLYDQDAQLRPLWDSAMAARGLAGDAGARQDPASLGKLAAGFLSRDDGPRIAMIETGGWDTHSAQNPRLANQLKALDTMLASLRDGMGPLWSKTTVLVATEFGRTAAANGTGGTDHGTGSVAMVLGGSVAGGRVISDWPGLAPHALYEARDLKPTTSLDAVIAGTAGESLGLDPQRTASALFGSTARPLTGVVRA</sequence>
<dbReference type="Pfam" id="PF07394">
    <property type="entry name" value="DUF1501"/>
    <property type="match status" value="1"/>
</dbReference>
<organism evidence="2 3">
    <name type="scientific">Paraburkholderia bryophila</name>
    <dbReference type="NCBI Taxonomy" id="420952"/>
    <lineage>
        <taxon>Bacteria</taxon>
        <taxon>Pseudomonadati</taxon>
        <taxon>Pseudomonadota</taxon>
        <taxon>Betaproteobacteria</taxon>
        <taxon>Burkholderiales</taxon>
        <taxon>Burkholderiaceae</taxon>
        <taxon>Paraburkholderia</taxon>
    </lineage>
</organism>
<dbReference type="PANTHER" id="PTHR43737:SF1">
    <property type="entry name" value="DUF1501 DOMAIN-CONTAINING PROTEIN"/>
    <property type="match status" value="1"/>
</dbReference>
<dbReference type="PANTHER" id="PTHR43737">
    <property type="entry name" value="BLL7424 PROTEIN"/>
    <property type="match status" value="1"/>
</dbReference>
<evidence type="ECO:0000313" key="3">
    <source>
        <dbReference type="Proteomes" id="UP000572540"/>
    </source>
</evidence>
<dbReference type="EMBL" id="JACCAU010000001">
    <property type="protein sequence ID" value="NYH17058.1"/>
    <property type="molecule type" value="Genomic_DNA"/>
</dbReference>
<gene>
    <name evidence="2" type="ORF">GGD41_004286</name>
</gene>
<comment type="caution">
    <text evidence="2">The sequence shown here is derived from an EMBL/GenBank/DDBJ whole genome shotgun (WGS) entry which is preliminary data.</text>
</comment>
<feature type="compositionally biased region" description="Polar residues" evidence="1">
    <location>
        <begin position="115"/>
        <end position="124"/>
    </location>
</feature>
<dbReference type="InterPro" id="IPR014917">
    <property type="entry name" value="DUF1800"/>
</dbReference>
<protein>
    <submittedName>
        <fullName evidence="2">Uncharacterized protein (DUF1800 family)/uncharacterized protein (DUF1501 family)</fullName>
    </submittedName>
</protein>
<accession>A0A7Z0B1M2</accession>
<evidence type="ECO:0000256" key="1">
    <source>
        <dbReference type="SAM" id="MobiDB-lite"/>
    </source>
</evidence>
<name>A0A7Z0B1M2_9BURK</name>
<reference evidence="2 3" key="1">
    <citation type="submission" date="2020-07" db="EMBL/GenBank/DDBJ databases">
        <title>Exploring microbial biodiversity for novel pathways involved in the catabolism of aromatic compounds derived from lignin.</title>
        <authorList>
            <person name="Elkins J."/>
        </authorList>
    </citation>
    <scope>NUCLEOTIDE SEQUENCE [LARGE SCALE GENOMIC DNA]</scope>
    <source>
        <strain evidence="2 3">H2C3B</strain>
    </source>
</reference>
<feature type="region of interest" description="Disordered" evidence="1">
    <location>
        <begin position="94"/>
        <end position="138"/>
    </location>
</feature>